<dbReference type="GO" id="GO:0003746">
    <property type="term" value="F:translation elongation factor activity"/>
    <property type="evidence" value="ECO:0007669"/>
    <property type="project" value="UniProtKB-KW"/>
</dbReference>
<accession>A0A1S6GLB9</accession>
<dbReference type="PROSITE" id="PS00825">
    <property type="entry name" value="EF1BD_2"/>
    <property type="match status" value="1"/>
</dbReference>
<dbReference type="GO" id="GO:0005085">
    <property type="term" value="F:guanyl-nucleotide exchange factor activity"/>
    <property type="evidence" value="ECO:0007669"/>
    <property type="project" value="TreeGrafter"/>
</dbReference>
<feature type="compositionally biased region" description="Acidic residues" evidence="6">
    <location>
        <begin position="119"/>
        <end position="137"/>
    </location>
</feature>
<dbReference type="Pfam" id="PF10587">
    <property type="entry name" value="EF-1_beta_acid"/>
    <property type="match status" value="1"/>
</dbReference>
<protein>
    <submittedName>
        <fullName evidence="9">Elongation factor 1-delta</fullName>
    </submittedName>
</protein>
<evidence type="ECO:0000256" key="2">
    <source>
        <dbReference type="ARBA" id="ARBA00011613"/>
    </source>
</evidence>
<dbReference type="GO" id="GO:0005829">
    <property type="term" value="C:cytosol"/>
    <property type="evidence" value="ECO:0007669"/>
    <property type="project" value="TreeGrafter"/>
</dbReference>
<dbReference type="SUPFAM" id="SSF54984">
    <property type="entry name" value="eEF-1beta-like"/>
    <property type="match status" value="1"/>
</dbReference>
<dbReference type="InterPro" id="IPR001326">
    <property type="entry name" value="Transl_elong_EF1B_B/D_CS"/>
</dbReference>
<dbReference type="PANTHER" id="PTHR11595:SF26">
    <property type="entry name" value="ELONGATION FACTOR 1-DELTA"/>
    <property type="match status" value="1"/>
</dbReference>
<evidence type="ECO:0000259" key="7">
    <source>
        <dbReference type="SMART" id="SM00888"/>
    </source>
</evidence>
<evidence type="ECO:0000256" key="4">
    <source>
        <dbReference type="ARBA" id="ARBA00022917"/>
    </source>
</evidence>
<organism evidence="9">
    <name type="scientific">Pseudodiaptomus poplesia</name>
    <dbReference type="NCBI Taxonomy" id="213370"/>
    <lineage>
        <taxon>Eukaryota</taxon>
        <taxon>Metazoa</taxon>
        <taxon>Ecdysozoa</taxon>
        <taxon>Arthropoda</taxon>
        <taxon>Crustacea</taxon>
        <taxon>Multicrustacea</taxon>
        <taxon>Hexanauplia</taxon>
        <taxon>Copepoda</taxon>
        <taxon>Calanoida</taxon>
        <taxon>Pseudodiaptomidae</taxon>
        <taxon>Pseudodiaptomus</taxon>
    </lineage>
</organism>
<dbReference type="InterPro" id="IPR014038">
    <property type="entry name" value="EF1B_bsu/dsu_GNE"/>
</dbReference>
<evidence type="ECO:0000313" key="9">
    <source>
        <dbReference type="EMBL" id="AQS22655.1"/>
    </source>
</evidence>
<keyword evidence="4 5" id="KW-0648">Protein biosynthesis</keyword>
<evidence type="ECO:0000256" key="3">
    <source>
        <dbReference type="ARBA" id="ARBA00022768"/>
    </source>
</evidence>
<reference evidence="9" key="1">
    <citation type="journal article" date="2017" name="Aquat. Toxicol.">
        <title>Spliced leader-based analyses reveal the effects of polycyclic aromatic hydrocarbons on gene expression in the copepod Pseudodiaptomus poplesia.</title>
        <authorList>
            <person name="Zhuang Y."/>
            <person name="Yang F."/>
            <person name="Xu D."/>
            <person name="Chen H."/>
            <person name="Zhang H."/>
            <person name="Liu G."/>
        </authorList>
    </citation>
    <scope>NUCLEOTIDE SEQUENCE</scope>
</reference>
<dbReference type="InterPro" id="IPR018940">
    <property type="entry name" value="EF-1_beta_acid_region_euk"/>
</dbReference>
<proteinExistence type="evidence at transcript level"/>
<dbReference type="PROSITE" id="PS00824">
    <property type="entry name" value="EF1BD_1"/>
    <property type="match status" value="1"/>
</dbReference>
<dbReference type="SMART" id="SM01182">
    <property type="entry name" value="EF-1_beta_acid"/>
    <property type="match status" value="1"/>
</dbReference>
<comment type="subunit">
    <text evidence="2">EF-1 is composed of 4 subunits: alpha, beta, delta, and gamma.</text>
</comment>
<feature type="domain" description="Elongation factor 1 beta central acidic region eukaryote" evidence="8">
    <location>
        <begin position="127"/>
        <end position="154"/>
    </location>
</feature>
<dbReference type="FunFam" id="3.30.70.60:FF:000001">
    <property type="entry name" value="Elongation factor 1-beta 1 like"/>
    <property type="match status" value="1"/>
</dbReference>
<feature type="domain" description="Translation elongation factor EF1B beta/delta subunit guanine nucleotide exchange" evidence="7">
    <location>
        <begin position="163"/>
        <end position="249"/>
    </location>
</feature>
<dbReference type="AlphaFoldDB" id="A0A1S6GLB9"/>
<evidence type="ECO:0000256" key="1">
    <source>
        <dbReference type="ARBA" id="ARBA00007411"/>
    </source>
</evidence>
<evidence type="ECO:0000256" key="6">
    <source>
        <dbReference type="SAM" id="MobiDB-lite"/>
    </source>
</evidence>
<name>A0A1S6GLB9_9MAXI</name>
<comment type="similarity">
    <text evidence="1 5">Belongs to the EF-1-beta/EF-1-delta family.</text>
</comment>
<dbReference type="GO" id="GO:0005853">
    <property type="term" value="C:eukaryotic translation elongation factor 1 complex"/>
    <property type="evidence" value="ECO:0007669"/>
    <property type="project" value="InterPro"/>
</dbReference>
<evidence type="ECO:0000256" key="5">
    <source>
        <dbReference type="RuleBase" id="RU003791"/>
    </source>
</evidence>
<evidence type="ECO:0000259" key="8">
    <source>
        <dbReference type="SMART" id="SM01182"/>
    </source>
</evidence>
<dbReference type="InterPro" id="IPR014717">
    <property type="entry name" value="Transl_elong_EF1B/ribsomal_bS6"/>
</dbReference>
<dbReference type="InterPro" id="IPR049720">
    <property type="entry name" value="EF1B_bsu/dsu"/>
</dbReference>
<dbReference type="EMBL" id="KY314221">
    <property type="protein sequence ID" value="AQS22655.1"/>
    <property type="molecule type" value="mRNA"/>
</dbReference>
<dbReference type="PANTHER" id="PTHR11595">
    <property type="entry name" value="EF-HAND AND COILED-COIL DOMAIN-CONTAINING FAMILY MEMBER"/>
    <property type="match status" value="1"/>
</dbReference>
<dbReference type="Gene3D" id="3.30.70.60">
    <property type="match status" value="1"/>
</dbReference>
<keyword evidence="3 5" id="KW-0251">Elongation factor</keyword>
<dbReference type="SMART" id="SM00888">
    <property type="entry name" value="EF1_GNE"/>
    <property type="match status" value="1"/>
</dbReference>
<dbReference type="CDD" id="cd00292">
    <property type="entry name" value="EF1B"/>
    <property type="match status" value="1"/>
</dbReference>
<dbReference type="InterPro" id="IPR036219">
    <property type="entry name" value="eEF-1beta-like_sf"/>
</dbReference>
<sequence>MAALARENICLTKPQCEDAERMYYEKLSGAKAAPESLSAQIERARQHIKNSLECVDGLAQQVGGEDMALASKLSALELENRQLKKLTDDLKKMVMGLEGRVASLEGGKKAAPAAAAAKEEDDDDVDLFGSEDEEEDEEKARITAERLKAYAEKKSKKPALIAKTSVLFDVKPWDDETDMNEMLKAVKTIEKDGLTWGANKLVPVGYGINKLQIMCVVEDEKVSLEELSEQIEAFEDYVQSVDIAAMNKI</sequence>
<feature type="region of interest" description="Disordered" evidence="6">
    <location>
        <begin position="112"/>
        <end position="137"/>
    </location>
</feature>
<dbReference type="Pfam" id="PF00736">
    <property type="entry name" value="EF1_GNE"/>
    <property type="match status" value="1"/>
</dbReference>